<organism evidence="2">
    <name type="scientific">Thermofilum adornatum</name>
    <dbReference type="NCBI Taxonomy" id="1365176"/>
    <lineage>
        <taxon>Archaea</taxon>
        <taxon>Thermoproteota</taxon>
        <taxon>Thermoprotei</taxon>
        <taxon>Thermofilales</taxon>
        <taxon>Thermofilaceae</taxon>
        <taxon>Thermofilum</taxon>
    </lineage>
</organism>
<accession>A0A7C1CCX2</accession>
<comment type="caution">
    <text evidence="2">The sequence shown here is derived from an EMBL/GenBank/DDBJ whole genome shotgun (WGS) entry which is preliminary data.</text>
</comment>
<protein>
    <submittedName>
        <fullName evidence="2">Class I SAM-dependent methyltransferase</fullName>
    </submittedName>
</protein>
<dbReference type="Pfam" id="PF13649">
    <property type="entry name" value="Methyltransf_25"/>
    <property type="match status" value="1"/>
</dbReference>
<dbReference type="GO" id="GO:0008168">
    <property type="term" value="F:methyltransferase activity"/>
    <property type="evidence" value="ECO:0007669"/>
    <property type="project" value="UniProtKB-KW"/>
</dbReference>
<keyword evidence="2" id="KW-0489">Methyltransferase</keyword>
<dbReference type="AlphaFoldDB" id="A0A7C1CCX2"/>
<dbReference type="CDD" id="cd02440">
    <property type="entry name" value="AdoMet_MTases"/>
    <property type="match status" value="1"/>
</dbReference>
<evidence type="ECO:0000313" key="2">
    <source>
        <dbReference type="EMBL" id="HDP14580.1"/>
    </source>
</evidence>
<reference evidence="2" key="1">
    <citation type="journal article" date="2020" name="mSystems">
        <title>Genome- and Community-Level Interaction Insights into Carbon Utilization and Element Cycling Functions of Hydrothermarchaeota in Hydrothermal Sediment.</title>
        <authorList>
            <person name="Zhou Z."/>
            <person name="Liu Y."/>
            <person name="Xu W."/>
            <person name="Pan J."/>
            <person name="Luo Z.H."/>
            <person name="Li M."/>
        </authorList>
    </citation>
    <scope>NUCLEOTIDE SEQUENCE [LARGE SCALE GENOMIC DNA]</scope>
    <source>
        <strain evidence="2">SpSt-116</strain>
    </source>
</reference>
<evidence type="ECO:0000259" key="1">
    <source>
        <dbReference type="Pfam" id="PF13649"/>
    </source>
</evidence>
<dbReference type="PANTHER" id="PTHR43591:SF24">
    <property type="entry name" value="2-METHOXY-6-POLYPRENYL-1,4-BENZOQUINOL METHYLASE, MITOCHONDRIAL"/>
    <property type="match status" value="1"/>
</dbReference>
<proteinExistence type="predicted"/>
<dbReference type="PANTHER" id="PTHR43591">
    <property type="entry name" value="METHYLTRANSFERASE"/>
    <property type="match status" value="1"/>
</dbReference>
<dbReference type="InterPro" id="IPR029063">
    <property type="entry name" value="SAM-dependent_MTases_sf"/>
</dbReference>
<dbReference type="EMBL" id="DSAY01000041">
    <property type="protein sequence ID" value="HDP14580.1"/>
    <property type="molecule type" value="Genomic_DNA"/>
</dbReference>
<keyword evidence="2" id="KW-0808">Transferase</keyword>
<feature type="domain" description="Methyltransferase" evidence="1">
    <location>
        <begin position="50"/>
        <end position="145"/>
    </location>
</feature>
<dbReference type="Gene3D" id="3.40.50.150">
    <property type="entry name" value="Vaccinia Virus protein VP39"/>
    <property type="match status" value="1"/>
</dbReference>
<dbReference type="GO" id="GO:0032259">
    <property type="term" value="P:methylation"/>
    <property type="evidence" value="ECO:0007669"/>
    <property type="project" value="UniProtKB-KW"/>
</dbReference>
<name>A0A7C1CCX2_9CREN</name>
<dbReference type="SUPFAM" id="SSF53335">
    <property type="entry name" value="S-adenosyl-L-methionine-dependent methyltransferases"/>
    <property type="match status" value="1"/>
</dbReference>
<gene>
    <name evidence="2" type="ORF">ENN26_02210</name>
</gene>
<sequence>MSRHGDVFGAKSYLYDTLVTRNSYTAIVEGYTSWRNKPWPIALISRPGIILDLGSGACINGVEAAKKTQSYVVCLDYSPSMIRLAKNMAERKNVPADQIVADMSLLPFRENSFNTILAIASLHHIPPTLTGFLARQLNAVLKRGGLLIATVWSWRQTQFVLQTLINMIRTCLGQTGYPHRYSVKWKTRKRTYTRIYYLYTLEELVHLLQEAGFKIISKGYYSPFKRRSQNIYVIATKPRYGF</sequence>
<dbReference type="InterPro" id="IPR041698">
    <property type="entry name" value="Methyltransf_25"/>
</dbReference>